<dbReference type="PANTHER" id="PTHR43228:SF1">
    <property type="entry name" value="TWO-COMPONENT RESPONSE REGULATOR ARR22"/>
    <property type="match status" value="1"/>
</dbReference>
<accession>A0A1Y2C1C0</accession>
<dbReference type="PROSITE" id="PS50110">
    <property type="entry name" value="RESPONSE_REGULATORY"/>
    <property type="match status" value="1"/>
</dbReference>
<name>A0A1Y2C1C0_9FUNG</name>
<comment type="caution">
    <text evidence="4">The sequence shown here is derived from an EMBL/GenBank/DDBJ whole genome shotgun (WGS) entry which is preliminary data.</text>
</comment>
<feature type="domain" description="Response regulatory" evidence="3">
    <location>
        <begin position="359"/>
        <end position="418"/>
    </location>
</feature>
<feature type="region of interest" description="Disordered" evidence="2">
    <location>
        <begin position="259"/>
        <end position="317"/>
    </location>
</feature>
<evidence type="ECO:0000256" key="1">
    <source>
        <dbReference type="PROSITE-ProRule" id="PRU00169"/>
    </source>
</evidence>
<dbReference type="GO" id="GO:0000160">
    <property type="term" value="P:phosphorelay signal transduction system"/>
    <property type="evidence" value="ECO:0007669"/>
    <property type="project" value="InterPro"/>
</dbReference>
<protein>
    <recommendedName>
        <fullName evidence="3">Response regulatory domain-containing protein</fullName>
    </recommendedName>
</protein>
<evidence type="ECO:0000313" key="4">
    <source>
        <dbReference type="EMBL" id="ORY40694.1"/>
    </source>
</evidence>
<dbReference type="AlphaFoldDB" id="A0A1Y2C1C0"/>
<dbReference type="InterPro" id="IPR011006">
    <property type="entry name" value="CheY-like_superfamily"/>
</dbReference>
<reference evidence="4 5" key="1">
    <citation type="submission" date="2016-07" db="EMBL/GenBank/DDBJ databases">
        <title>Pervasive Adenine N6-methylation of Active Genes in Fungi.</title>
        <authorList>
            <consortium name="DOE Joint Genome Institute"/>
            <person name="Mondo S.J."/>
            <person name="Dannebaum R.O."/>
            <person name="Kuo R.C."/>
            <person name="Labutti K."/>
            <person name="Haridas S."/>
            <person name="Kuo A."/>
            <person name="Salamov A."/>
            <person name="Ahrendt S.R."/>
            <person name="Lipzen A."/>
            <person name="Sullivan W."/>
            <person name="Andreopoulos W.B."/>
            <person name="Clum A."/>
            <person name="Lindquist E."/>
            <person name="Daum C."/>
            <person name="Ramamoorthy G.K."/>
            <person name="Gryganskyi A."/>
            <person name="Culley D."/>
            <person name="Magnuson J.K."/>
            <person name="James T.Y."/>
            <person name="O'Malley M.A."/>
            <person name="Stajich J.E."/>
            <person name="Spatafora J.W."/>
            <person name="Visel A."/>
            <person name="Grigoriev I.V."/>
        </authorList>
    </citation>
    <scope>NUCLEOTIDE SEQUENCE [LARGE SCALE GENOMIC DNA]</scope>
    <source>
        <strain evidence="4 5">JEL800</strain>
    </source>
</reference>
<dbReference type="Gene3D" id="3.40.50.2300">
    <property type="match status" value="1"/>
</dbReference>
<feature type="compositionally biased region" description="Polar residues" evidence="2">
    <location>
        <begin position="287"/>
        <end position="306"/>
    </location>
</feature>
<dbReference type="InterPro" id="IPR001789">
    <property type="entry name" value="Sig_transdc_resp-reg_receiver"/>
</dbReference>
<feature type="region of interest" description="Disordered" evidence="2">
    <location>
        <begin position="96"/>
        <end position="132"/>
    </location>
</feature>
<organism evidence="4 5">
    <name type="scientific">Rhizoclosmatium globosum</name>
    <dbReference type="NCBI Taxonomy" id="329046"/>
    <lineage>
        <taxon>Eukaryota</taxon>
        <taxon>Fungi</taxon>
        <taxon>Fungi incertae sedis</taxon>
        <taxon>Chytridiomycota</taxon>
        <taxon>Chytridiomycota incertae sedis</taxon>
        <taxon>Chytridiomycetes</taxon>
        <taxon>Chytridiales</taxon>
        <taxon>Chytriomycetaceae</taxon>
        <taxon>Rhizoclosmatium</taxon>
    </lineage>
</organism>
<dbReference type="CDD" id="cd17546">
    <property type="entry name" value="REC_hyHK_CKI1_RcsC-like"/>
    <property type="match status" value="1"/>
</dbReference>
<dbReference type="Proteomes" id="UP000193642">
    <property type="component" value="Unassembled WGS sequence"/>
</dbReference>
<keyword evidence="1" id="KW-0597">Phosphoprotein</keyword>
<evidence type="ECO:0000313" key="5">
    <source>
        <dbReference type="Proteomes" id="UP000193642"/>
    </source>
</evidence>
<evidence type="ECO:0000259" key="3">
    <source>
        <dbReference type="PROSITE" id="PS50110"/>
    </source>
</evidence>
<feature type="compositionally biased region" description="Polar residues" evidence="2">
    <location>
        <begin position="96"/>
        <end position="123"/>
    </location>
</feature>
<feature type="modified residue" description="4-aspartylphosphate" evidence="1">
    <location>
        <position position="410"/>
    </location>
</feature>
<dbReference type="InterPro" id="IPR052048">
    <property type="entry name" value="ST_Response_Regulator"/>
</dbReference>
<dbReference type="SUPFAM" id="SSF52172">
    <property type="entry name" value="CheY-like"/>
    <property type="match status" value="1"/>
</dbReference>
<evidence type="ECO:0000256" key="2">
    <source>
        <dbReference type="SAM" id="MobiDB-lite"/>
    </source>
</evidence>
<sequence>MVLKITGSRSTSDNLVQLETLVLFGGQGIFPPLDMLFTPYNMIRKEYAADSGLAMASAKKIIELMGGSMNSSRLQSGMSQITFTVSVQVANNLSMGRNNISLNRPPTMSSTRESKNSRTNRTESNSDDSIESKEAISKLRNREILCPIIVISSQSLSSDGLRILTQTGMTHFVQKPISKDLMQGILKQYYIPRRTKTLRMNSPDRPEQILEDVSVIINRISSTTSIANTPQGILSPAPTLGTHFPTSRLSVMSTPEAMFRQPPTRRQTSGSAAGGSDKGSSLDRPSRSITPENASGNIGGTVVTSREPTERPLSQPISHSFYPETITTLPLFRSQASAHGMQRGPFETGTLPNPTEKYAALVVDDSLVNKAILVRMLEKFGKFNEILEVSSGAEAVKMCQTRKVSIVFMDLEMPGMNG</sequence>
<dbReference type="OrthoDB" id="2162381at2759"/>
<dbReference type="Pfam" id="PF00072">
    <property type="entry name" value="Response_reg"/>
    <property type="match status" value="1"/>
</dbReference>
<gene>
    <name evidence="4" type="ORF">BCR33DRAFT_719241</name>
</gene>
<keyword evidence="5" id="KW-1185">Reference proteome</keyword>
<dbReference type="EMBL" id="MCGO01000034">
    <property type="protein sequence ID" value="ORY40694.1"/>
    <property type="molecule type" value="Genomic_DNA"/>
</dbReference>
<proteinExistence type="predicted"/>
<dbReference type="PANTHER" id="PTHR43228">
    <property type="entry name" value="TWO-COMPONENT RESPONSE REGULATOR"/>
    <property type="match status" value="1"/>
</dbReference>